<dbReference type="Pfam" id="PF00109">
    <property type="entry name" value="ketoacyl-synt"/>
    <property type="match status" value="1"/>
</dbReference>
<dbReference type="PANTHER" id="PTHR43775:SF51">
    <property type="entry name" value="INACTIVE PHENOLPHTHIOCEROL SYNTHESIS POLYKETIDE SYNTHASE TYPE I PKS1-RELATED"/>
    <property type="match status" value="1"/>
</dbReference>
<dbReference type="InterPro" id="IPR016039">
    <property type="entry name" value="Thiolase-like"/>
</dbReference>
<dbReference type="PROSITE" id="PS52004">
    <property type="entry name" value="KS3_2"/>
    <property type="match status" value="1"/>
</dbReference>
<dbReference type="Proteomes" id="UP000653644">
    <property type="component" value="Unassembled WGS sequence"/>
</dbReference>
<dbReference type="EMBL" id="BMVN01000044">
    <property type="protein sequence ID" value="GHA61361.1"/>
    <property type="molecule type" value="Genomic_DNA"/>
</dbReference>
<dbReference type="InterPro" id="IPR014031">
    <property type="entry name" value="Ketoacyl_synth_C"/>
</dbReference>
<dbReference type="Pfam" id="PF16197">
    <property type="entry name" value="KAsynt_C_assoc"/>
    <property type="match status" value="1"/>
</dbReference>
<keyword evidence="4" id="KW-0012">Acyltransferase</keyword>
<evidence type="ECO:0000259" key="7">
    <source>
        <dbReference type="PROSITE" id="PS52004"/>
    </source>
</evidence>
<keyword evidence="9" id="KW-1185">Reference proteome</keyword>
<proteinExistence type="inferred from homology"/>
<dbReference type="Pfam" id="PF02801">
    <property type="entry name" value="Ketoacyl-synt_C"/>
    <property type="match status" value="1"/>
</dbReference>
<feature type="domain" description="Ketosynthase family 3 (KS3)" evidence="7">
    <location>
        <begin position="29"/>
        <end position="444"/>
    </location>
</feature>
<evidence type="ECO:0000256" key="5">
    <source>
        <dbReference type="RuleBase" id="RU003694"/>
    </source>
</evidence>
<evidence type="ECO:0000313" key="9">
    <source>
        <dbReference type="Proteomes" id="UP000653644"/>
    </source>
</evidence>
<sequence length="476" mass="50620">MAGENELRDYLRRAVAELHEAREMIRARTEPVVIVGGSCRLPGDVTSVEALWSMVTDERDAVSTPPADRGWDRAEAEPTGAFLSDVTAFDAEFFGLTEREAALLDPQHRLLLETSWEALTRSGFDPPALRRSRTGVFTGLMYGDYYHSMRDRVPDTERSTLMLGSSTSLAAGRLAYSYGFHGPALTVDTACSSGLVALHQAISALRNGECDLALVAAASVASSPVVFDFSRSQGLLSSDGRCRSFAADADGWGLGEGVAVLVLQRLSDHERTELPGLALVRGSAVNQVGRGPALTQPTTASQRQVIEAALGSAGLGAADIDVVEGHGTGTPLGDAVEVRALGAAYGARRPADRPLLLGSVKSNIGHTQAPGGIAGIMKTALAMRHGVVPRSLHADKPSELVDWQTANVRLVDAATDWPERDGPRRAGVSSFGISGTNAHVILEQPAPEVVARASGQPDPVFRRRRHWPDRRGTGDQ</sequence>
<organism evidence="8 9">
    <name type="scientific">Streptomyces canarius</name>
    <dbReference type="NCBI Taxonomy" id="285453"/>
    <lineage>
        <taxon>Bacteria</taxon>
        <taxon>Bacillati</taxon>
        <taxon>Actinomycetota</taxon>
        <taxon>Actinomycetes</taxon>
        <taxon>Kitasatosporales</taxon>
        <taxon>Streptomycetaceae</taxon>
        <taxon>Streptomyces</taxon>
    </lineage>
</organism>
<name>A0ABQ3D6G1_9ACTN</name>
<evidence type="ECO:0000256" key="4">
    <source>
        <dbReference type="ARBA" id="ARBA00023315"/>
    </source>
</evidence>
<dbReference type="PANTHER" id="PTHR43775">
    <property type="entry name" value="FATTY ACID SYNTHASE"/>
    <property type="match status" value="1"/>
</dbReference>
<evidence type="ECO:0000256" key="1">
    <source>
        <dbReference type="ARBA" id="ARBA00001957"/>
    </source>
</evidence>
<dbReference type="InterPro" id="IPR050091">
    <property type="entry name" value="PKS_NRPS_Biosynth_Enz"/>
</dbReference>
<dbReference type="SMART" id="SM00825">
    <property type="entry name" value="PKS_KS"/>
    <property type="match status" value="1"/>
</dbReference>
<comment type="caution">
    <text evidence="8">The sequence shown here is derived from an EMBL/GenBank/DDBJ whole genome shotgun (WGS) entry which is preliminary data.</text>
</comment>
<accession>A0ABQ3D6G1</accession>
<protein>
    <recommendedName>
        <fullName evidence="7">Ketosynthase family 3 (KS3) domain-containing protein</fullName>
    </recommendedName>
</protein>
<keyword evidence="2 5" id="KW-0808">Transferase</keyword>
<dbReference type="InterPro" id="IPR032821">
    <property type="entry name" value="PKS_assoc"/>
</dbReference>
<dbReference type="Gene3D" id="3.40.47.10">
    <property type="match status" value="1"/>
</dbReference>
<evidence type="ECO:0000313" key="8">
    <source>
        <dbReference type="EMBL" id="GHA61361.1"/>
    </source>
</evidence>
<evidence type="ECO:0000256" key="3">
    <source>
        <dbReference type="ARBA" id="ARBA00023268"/>
    </source>
</evidence>
<keyword evidence="3" id="KW-0511">Multifunctional enzyme</keyword>
<dbReference type="InterPro" id="IPR018201">
    <property type="entry name" value="Ketoacyl_synth_AS"/>
</dbReference>
<dbReference type="RefSeq" id="WP_189893750.1">
    <property type="nucleotide sequence ID" value="NZ_BMVN01000044.1"/>
</dbReference>
<dbReference type="SUPFAM" id="SSF53901">
    <property type="entry name" value="Thiolase-like"/>
    <property type="match status" value="1"/>
</dbReference>
<feature type="region of interest" description="Disordered" evidence="6">
    <location>
        <begin position="450"/>
        <end position="476"/>
    </location>
</feature>
<dbReference type="InterPro" id="IPR020841">
    <property type="entry name" value="PKS_Beta-ketoAc_synthase_dom"/>
</dbReference>
<comment type="cofactor">
    <cofactor evidence="1">
        <name>pantetheine 4'-phosphate</name>
        <dbReference type="ChEBI" id="CHEBI:47942"/>
    </cofactor>
</comment>
<dbReference type="InterPro" id="IPR015083">
    <property type="entry name" value="NorB/c/GfsB-D-like_docking"/>
</dbReference>
<evidence type="ECO:0000256" key="2">
    <source>
        <dbReference type="ARBA" id="ARBA00022679"/>
    </source>
</evidence>
<dbReference type="CDD" id="cd00833">
    <property type="entry name" value="PKS"/>
    <property type="match status" value="1"/>
</dbReference>
<dbReference type="Pfam" id="PF08990">
    <property type="entry name" value="Docking"/>
    <property type="match status" value="1"/>
</dbReference>
<reference evidence="9" key="1">
    <citation type="journal article" date="2019" name="Int. J. Syst. Evol. Microbiol.">
        <title>The Global Catalogue of Microorganisms (GCM) 10K type strain sequencing project: providing services to taxonomists for standard genome sequencing and annotation.</title>
        <authorList>
            <consortium name="The Broad Institute Genomics Platform"/>
            <consortium name="The Broad Institute Genome Sequencing Center for Infectious Disease"/>
            <person name="Wu L."/>
            <person name="Ma J."/>
        </authorList>
    </citation>
    <scope>NUCLEOTIDE SEQUENCE [LARGE SCALE GENOMIC DNA]</scope>
    <source>
        <strain evidence="9">JCM 4733</strain>
    </source>
</reference>
<dbReference type="PROSITE" id="PS00606">
    <property type="entry name" value="KS3_1"/>
    <property type="match status" value="1"/>
</dbReference>
<comment type="similarity">
    <text evidence="5">Belongs to the thiolase-like superfamily. Beta-ketoacyl-ACP synthases family.</text>
</comment>
<gene>
    <name evidence="8" type="ORF">GCM10010345_76890</name>
</gene>
<evidence type="ECO:0000256" key="6">
    <source>
        <dbReference type="SAM" id="MobiDB-lite"/>
    </source>
</evidence>
<dbReference type="InterPro" id="IPR014030">
    <property type="entry name" value="Ketoacyl_synth_N"/>
</dbReference>